<gene>
    <name evidence="9" type="ORF">GKC41_08415</name>
</gene>
<feature type="transmembrane region" description="Helical" evidence="7">
    <location>
        <begin position="125"/>
        <end position="145"/>
    </location>
</feature>
<keyword evidence="2 7" id="KW-0813">Transport</keyword>
<dbReference type="PROSITE" id="PS50928">
    <property type="entry name" value="ABC_TM1"/>
    <property type="match status" value="1"/>
</dbReference>
<keyword evidence="4 7" id="KW-0812">Transmembrane</keyword>
<accession>A0A6N7TV97</accession>
<feature type="transmembrane region" description="Helical" evidence="7">
    <location>
        <begin position="21"/>
        <end position="42"/>
    </location>
</feature>
<evidence type="ECO:0000256" key="5">
    <source>
        <dbReference type="ARBA" id="ARBA00022989"/>
    </source>
</evidence>
<feature type="domain" description="ABC transmembrane type-1" evidence="8">
    <location>
        <begin position="87"/>
        <end position="298"/>
    </location>
</feature>
<evidence type="ECO:0000256" key="6">
    <source>
        <dbReference type="ARBA" id="ARBA00023136"/>
    </source>
</evidence>
<evidence type="ECO:0000259" key="8">
    <source>
        <dbReference type="PROSITE" id="PS50928"/>
    </source>
</evidence>
<dbReference type="GO" id="GO:0055085">
    <property type="term" value="P:transmembrane transport"/>
    <property type="evidence" value="ECO:0007669"/>
    <property type="project" value="InterPro"/>
</dbReference>
<evidence type="ECO:0000313" key="9">
    <source>
        <dbReference type="EMBL" id="MSD91661.1"/>
    </source>
</evidence>
<dbReference type="Gene3D" id="1.10.3720.10">
    <property type="entry name" value="MetI-like"/>
    <property type="match status" value="1"/>
</dbReference>
<dbReference type="Proteomes" id="UP000436357">
    <property type="component" value="Unassembled WGS sequence"/>
</dbReference>
<sequence length="307" mass="34066">MRRDRNQSSDVKAMTVLRRRRTVIAWGFSLPFVIVFVLFMLVPLLSSLAMSFTDIGSSDIQTPFNVNFVGFHNFMSLFSDKQFWSSMRVTALFVLVGLPLTMAVALALAVALNKGLRRVNAFFRALFYAPVVASTIAIAVVWRYILQNDGLLNSLLAIINVQGPDWLHDTRTALPSLIVMATWRNVGTLMIIFIAGLQAIPTEVLEAASMDGAGEWTKFRCIVLPLLKPTLLLGAVLQSVSYLQFFDEPFVMTEGGPLGSTLSASYYIYEKFGFGQYGISSAASYVLFIIIAAVSALQFRLMRNKDD</sequence>
<feature type="transmembrane region" description="Helical" evidence="7">
    <location>
        <begin position="177"/>
        <end position="200"/>
    </location>
</feature>
<keyword evidence="6 7" id="KW-0472">Membrane</keyword>
<proteinExistence type="inferred from homology"/>
<dbReference type="PANTHER" id="PTHR30193:SF37">
    <property type="entry name" value="INNER MEMBRANE ABC TRANSPORTER PERMEASE PROTEIN YCJO"/>
    <property type="match status" value="1"/>
</dbReference>
<comment type="caution">
    <text evidence="9">The sequence shown here is derived from an EMBL/GenBank/DDBJ whole genome shotgun (WGS) entry which is preliminary data.</text>
</comment>
<feature type="transmembrane region" description="Helical" evidence="7">
    <location>
        <begin position="221"/>
        <end position="243"/>
    </location>
</feature>
<evidence type="ECO:0000256" key="7">
    <source>
        <dbReference type="RuleBase" id="RU363032"/>
    </source>
</evidence>
<comment type="subcellular location">
    <subcellularLocation>
        <location evidence="1 7">Cell membrane</location>
        <topology evidence="1 7">Multi-pass membrane protein</topology>
    </subcellularLocation>
</comment>
<reference evidence="9 10" key="1">
    <citation type="submission" date="2019-11" db="EMBL/GenBank/DDBJ databases">
        <title>Draft Genome Sequence of Plant Growth-Promoting Rhizosphere-Associated Bacteria.</title>
        <authorList>
            <person name="Vasilyev I.Y."/>
            <person name="Radchenko V."/>
            <person name="Ilnitskaya E.V."/>
        </authorList>
    </citation>
    <scope>NUCLEOTIDE SEQUENCE [LARGE SCALE GENOMIC DNA]</scope>
    <source>
        <strain evidence="9 10">VRA_9sq_n</strain>
    </source>
</reference>
<evidence type="ECO:0000256" key="2">
    <source>
        <dbReference type="ARBA" id="ARBA00022448"/>
    </source>
</evidence>
<dbReference type="EMBL" id="WKKW01000007">
    <property type="protein sequence ID" value="MSD91661.1"/>
    <property type="molecule type" value="Genomic_DNA"/>
</dbReference>
<organism evidence="9 10">
    <name type="scientific">Bifidobacterium asteroides</name>
    <dbReference type="NCBI Taxonomy" id="1684"/>
    <lineage>
        <taxon>Bacteria</taxon>
        <taxon>Bacillati</taxon>
        <taxon>Actinomycetota</taxon>
        <taxon>Actinomycetes</taxon>
        <taxon>Bifidobacteriales</taxon>
        <taxon>Bifidobacteriaceae</taxon>
        <taxon>Bifidobacterium</taxon>
    </lineage>
</organism>
<dbReference type="InterPro" id="IPR000515">
    <property type="entry name" value="MetI-like"/>
</dbReference>
<comment type="similarity">
    <text evidence="7">Belongs to the binding-protein-dependent transport system permease family.</text>
</comment>
<feature type="transmembrane region" description="Helical" evidence="7">
    <location>
        <begin position="282"/>
        <end position="301"/>
    </location>
</feature>
<dbReference type="GO" id="GO:0005886">
    <property type="term" value="C:plasma membrane"/>
    <property type="evidence" value="ECO:0007669"/>
    <property type="project" value="UniProtKB-SubCell"/>
</dbReference>
<dbReference type="InterPro" id="IPR035906">
    <property type="entry name" value="MetI-like_sf"/>
</dbReference>
<keyword evidence="3" id="KW-1003">Cell membrane</keyword>
<dbReference type="Pfam" id="PF00528">
    <property type="entry name" value="BPD_transp_1"/>
    <property type="match status" value="1"/>
</dbReference>
<dbReference type="PANTHER" id="PTHR30193">
    <property type="entry name" value="ABC TRANSPORTER PERMEASE PROTEIN"/>
    <property type="match status" value="1"/>
</dbReference>
<dbReference type="OrthoDB" id="3238099at2"/>
<dbReference type="AlphaFoldDB" id="A0A6N7TV97"/>
<evidence type="ECO:0000256" key="3">
    <source>
        <dbReference type="ARBA" id="ARBA00022475"/>
    </source>
</evidence>
<evidence type="ECO:0000256" key="1">
    <source>
        <dbReference type="ARBA" id="ARBA00004651"/>
    </source>
</evidence>
<evidence type="ECO:0000256" key="4">
    <source>
        <dbReference type="ARBA" id="ARBA00022692"/>
    </source>
</evidence>
<dbReference type="CDD" id="cd06261">
    <property type="entry name" value="TM_PBP2"/>
    <property type="match status" value="1"/>
</dbReference>
<feature type="transmembrane region" description="Helical" evidence="7">
    <location>
        <begin position="89"/>
        <end position="113"/>
    </location>
</feature>
<dbReference type="SUPFAM" id="SSF161098">
    <property type="entry name" value="MetI-like"/>
    <property type="match status" value="1"/>
</dbReference>
<name>A0A6N7TV97_9BIFI</name>
<dbReference type="InterPro" id="IPR051393">
    <property type="entry name" value="ABC_transporter_permease"/>
</dbReference>
<evidence type="ECO:0000313" key="10">
    <source>
        <dbReference type="Proteomes" id="UP000436357"/>
    </source>
</evidence>
<keyword evidence="5 7" id="KW-1133">Transmembrane helix</keyword>
<protein>
    <submittedName>
        <fullName evidence="9">ABC transporter permease subunit</fullName>
    </submittedName>
</protein>